<dbReference type="AlphaFoldDB" id="A0A0N8QAB5"/>
<dbReference type="RefSeq" id="WP_003408173.1">
    <property type="nucleotide sequence ID" value="NZ_LGAR01000096.1"/>
</dbReference>
<comment type="caution">
    <text evidence="1">The sequence shown here is derived from an EMBL/GenBank/DDBJ whole genome shotgun (WGS) entry which is preliminary data.</text>
</comment>
<proteinExistence type="predicted"/>
<organism evidence="1 2">
    <name type="scientific">Pseudomonas syringae pv. aceris</name>
    <dbReference type="NCBI Taxonomy" id="199198"/>
    <lineage>
        <taxon>Bacteria</taxon>
        <taxon>Pseudomonadati</taxon>
        <taxon>Pseudomonadota</taxon>
        <taxon>Gammaproteobacteria</taxon>
        <taxon>Pseudomonadales</taxon>
        <taxon>Pseudomonadaceae</taxon>
        <taxon>Pseudomonas</taxon>
        <taxon>Pseudomonas syringae</taxon>
    </lineage>
</organism>
<dbReference type="PATRIC" id="fig|199198.5.peg.2123"/>
<dbReference type="EMBL" id="LJPM01000545">
    <property type="protein sequence ID" value="KPW10726.1"/>
    <property type="molecule type" value="Genomic_DNA"/>
</dbReference>
<evidence type="ECO:0000313" key="1">
    <source>
        <dbReference type="EMBL" id="KPW10726.1"/>
    </source>
</evidence>
<gene>
    <name evidence="1" type="ORF">ALO91_01497</name>
</gene>
<evidence type="ECO:0000313" key="2">
    <source>
        <dbReference type="Proteomes" id="UP000050297"/>
    </source>
</evidence>
<accession>A0A0N8QAB5</accession>
<reference evidence="1 2" key="1">
    <citation type="submission" date="2015-09" db="EMBL/GenBank/DDBJ databases">
        <title>Genome announcement of multiple Pseudomonas syringae strains.</title>
        <authorList>
            <person name="Thakur S."/>
            <person name="Wang P.W."/>
            <person name="Gong Y."/>
            <person name="Weir B.S."/>
            <person name="Guttman D.S."/>
        </authorList>
    </citation>
    <scope>NUCLEOTIDE SEQUENCE [LARGE SCALE GENOMIC DNA]</scope>
    <source>
        <strain evidence="1 2">ICMP2802</strain>
    </source>
</reference>
<protein>
    <submittedName>
        <fullName evidence="1">Uncharacterized protein</fullName>
    </submittedName>
</protein>
<name>A0A0N8QAB5_PSESX</name>
<sequence length="108" mass="12759">MVDLVKFSVPLLYSRNKNLQYKENIIQMSTALLKFLKDEDLICTIPFTESGELKKDFEIRESDLTEQGVELFKSAIHKWWKKIDARLDRSDVSFLKSELEKIKNSKHH</sequence>
<dbReference type="Proteomes" id="UP000050297">
    <property type="component" value="Unassembled WGS sequence"/>
</dbReference>